<sequence length="19" mass="2058">MQEGMEVYGAACTSSNQDH</sequence>
<dbReference type="EMBL" id="CAJNRE010011379">
    <property type="protein sequence ID" value="CAF2101001.1"/>
    <property type="molecule type" value="Genomic_DNA"/>
</dbReference>
<comment type="caution">
    <text evidence="1">The sequence shown here is derived from an EMBL/GenBank/DDBJ whole genome shotgun (WGS) entry which is preliminary data.</text>
</comment>
<dbReference type="Proteomes" id="UP000676336">
    <property type="component" value="Unassembled WGS sequence"/>
</dbReference>
<feature type="non-terminal residue" evidence="1">
    <location>
        <position position="19"/>
    </location>
</feature>
<name>A0A816UCS3_9BILA</name>
<reference evidence="1" key="1">
    <citation type="submission" date="2021-02" db="EMBL/GenBank/DDBJ databases">
        <authorList>
            <person name="Nowell W R."/>
        </authorList>
    </citation>
    <scope>NUCLEOTIDE SEQUENCE</scope>
</reference>
<accession>A0A816UCS3</accession>
<proteinExistence type="predicted"/>
<dbReference type="Proteomes" id="UP000663824">
    <property type="component" value="Unassembled WGS sequence"/>
</dbReference>
<protein>
    <submittedName>
        <fullName evidence="1">Uncharacterized protein</fullName>
    </submittedName>
</protein>
<evidence type="ECO:0000313" key="2">
    <source>
        <dbReference type="EMBL" id="CAF5187517.1"/>
    </source>
</evidence>
<evidence type="ECO:0000313" key="1">
    <source>
        <dbReference type="EMBL" id="CAF2101001.1"/>
    </source>
</evidence>
<evidence type="ECO:0000313" key="3">
    <source>
        <dbReference type="Proteomes" id="UP000663824"/>
    </source>
</evidence>
<gene>
    <name evidence="1" type="ORF">MBJ925_LOCUS22277</name>
    <name evidence="2" type="ORF">SMN809_LOCUS71008</name>
</gene>
<organism evidence="1 3">
    <name type="scientific">Rotaria magnacalcarata</name>
    <dbReference type="NCBI Taxonomy" id="392030"/>
    <lineage>
        <taxon>Eukaryota</taxon>
        <taxon>Metazoa</taxon>
        <taxon>Spiralia</taxon>
        <taxon>Gnathifera</taxon>
        <taxon>Rotifera</taxon>
        <taxon>Eurotatoria</taxon>
        <taxon>Bdelloidea</taxon>
        <taxon>Philodinida</taxon>
        <taxon>Philodinidae</taxon>
        <taxon>Rotaria</taxon>
    </lineage>
</organism>
<dbReference type="EMBL" id="CAJOBI010322716">
    <property type="protein sequence ID" value="CAF5187517.1"/>
    <property type="molecule type" value="Genomic_DNA"/>
</dbReference>
<dbReference type="AlphaFoldDB" id="A0A816UCS3"/>